<proteinExistence type="predicted"/>
<evidence type="ECO:0000259" key="2">
    <source>
        <dbReference type="Pfam" id="PF21818"/>
    </source>
</evidence>
<feature type="domain" description="DUF7669" evidence="3">
    <location>
        <begin position="8"/>
        <end position="81"/>
    </location>
</feature>
<feature type="region of interest" description="Disordered" evidence="1">
    <location>
        <begin position="213"/>
        <end position="245"/>
    </location>
</feature>
<dbReference type="InterPro" id="IPR049251">
    <property type="entry name" value="DUF6884"/>
</dbReference>
<sequence>MSAGGLPTIWELVAEAAGALPEPFSRAALINWVSARRPDVGVASIATHVQFATANSGSAGHNPFAGRTPLLHRVDRGLYERYRGPSVEVPVGDAPARVVLRVVLIASSGEHGDAPVPVATLFRSPQFAGARAHAERSGLPWFVLSAKHGLLDPEDVVGPYDVQIDERSGAYRAAWGEWVVAQLGERVPLEGVTVEVHGGVDFAQPLRQPLTRRGASLDLPLPGSWRDTDHGGDADGTSHADEPETPVKAALHRLRDLMGGHRGHASAS</sequence>
<evidence type="ECO:0000313" key="4">
    <source>
        <dbReference type="EMBL" id="GAA3160115.1"/>
    </source>
</evidence>
<name>A0ABP6NYH6_9ACTN</name>
<comment type="caution">
    <text evidence="4">The sequence shown here is derived from an EMBL/GenBank/DDBJ whole genome shotgun (WGS) entry which is preliminary data.</text>
</comment>
<accession>A0ABP6NYH6</accession>
<gene>
    <name evidence="4" type="ORF">GCM10010531_09480</name>
</gene>
<feature type="domain" description="DUF6884" evidence="2">
    <location>
        <begin position="102"/>
        <end position="223"/>
    </location>
</feature>
<reference evidence="5" key="1">
    <citation type="journal article" date="2019" name="Int. J. Syst. Evol. Microbiol.">
        <title>The Global Catalogue of Microorganisms (GCM) 10K type strain sequencing project: providing services to taxonomists for standard genome sequencing and annotation.</title>
        <authorList>
            <consortium name="The Broad Institute Genomics Platform"/>
            <consortium name="The Broad Institute Genome Sequencing Center for Infectious Disease"/>
            <person name="Wu L."/>
            <person name="Ma J."/>
        </authorList>
    </citation>
    <scope>NUCLEOTIDE SEQUENCE [LARGE SCALE GENOMIC DNA]</scope>
    <source>
        <strain evidence="5">JCM 15614</strain>
    </source>
</reference>
<evidence type="ECO:0000256" key="1">
    <source>
        <dbReference type="SAM" id="MobiDB-lite"/>
    </source>
</evidence>
<dbReference type="Pfam" id="PF24706">
    <property type="entry name" value="DUF7669"/>
    <property type="match status" value="1"/>
</dbReference>
<dbReference type="Proteomes" id="UP001499924">
    <property type="component" value="Unassembled WGS sequence"/>
</dbReference>
<evidence type="ECO:0000259" key="3">
    <source>
        <dbReference type="Pfam" id="PF24706"/>
    </source>
</evidence>
<dbReference type="RefSeq" id="WP_344687442.1">
    <property type="nucleotide sequence ID" value="NZ_BAAAVV010000002.1"/>
</dbReference>
<evidence type="ECO:0000313" key="5">
    <source>
        <dbReference type="Proteomes" id="UP001499924"/>
    </source>
</evidence>
<protein>
    <submittedName>
        <fullName evidence="4">Uncharacterized protein</fullName>
    </submittedName>
</protein>
<feature type="compositionally biased region" description="Basic and acidic residues" evidence="1">
    <location>
        <begin position="226"/>
        <end position="242"/>
    </location>
</feature>
<keyword evidence="5" id="KW-1185">Reference proteome</keyword>
<dbReference type="EMBL" id="BAAAVV010000002">
    <property type="protein sequence ID" value="GAA3160115.1"/>
    <property type="molecule type" value="Genomic_DNA"/>
</dbReference>
<dbReference type="InterPro" id="IPR056086">
    <property type="entry name" value="DUF7669"/>
</dbReference>
<organism evidence="4 5">
    <name type="scientific">Blastococcus jejuensis</name>
    <dbReference type="NCBI Taxonomy" id="351224"/>
    <lineage>
        <taxon>Bacteria</taxon>
        <taxon>Bacillati</taxon>
        <taxon>Actinomycetota</taxon>
        <taxon>Actinomycetes</taxon>
        <taxon>Geodermatophilales</taxon>
        <taxon>Geodermatophilaceae</taxon>
        <taxon>Blastococcus</taxon>
    </lineage>
</organism>
<dbReference type="Pfam" id="PF21818">
    <property type="entry name" value="DUF6884"/>
    <property type="match status" value="1"/>
</dbReference>